<proteinExistence type="predicted"/>
<organism evidence="1">
    <name type="scientific">viral metagenome</name>
    <dbReference type="NCBI Taxonomy" id="1070528"/>
    <lineage>
        <taxon>unclassified sequences</taxon>
        <taxon>metagenomes</taxon>
        <taxon>organismal metagenomes</taxon>
    </lineage>
</organism>
<dbReference type="AlphaFoldDB" id="A0A6C0K671"/>
<accession>A0A6C0K671</accession>
<evidence type="ECO:0000313" key="1">
    <source>
        <dbReference type="EMBL" id="QHU12943.1"/>
    </source>
</evidence>
<protein>
    <submittedName>
        <fullName evidence="1">Uncharacterized protein</fullName>
    </submittedName>
</protein>
<dbReference type="EMBL" id="MN740811">
    <property type="protein sequence ID" value="QHU12943.1"/>
    <property type="molecule type" value="Genomic_DNA"/>
</dbReference>
<sequence>MWRFSVWRFSESMSMNAVYVVVENSQPYKVAYASFESAAAVKEKHKEEVEAQMLEACGGTIFTELP</sequence>
<reference evidence="1" key="1">
    <citation type="journal article" date="2020" name="Nature">
        <title>Giant virus diversity and host interactions through global metagenomics.</title>
        <authorList>
            <person name="Schulz F."/>
            <person name="Roux S."/>
            <person name="Paez-Espino D."/>
            <person name="Jungbluth S."/>
            <person name="Walsh D.A."/>
            <person name="Denef V.J."/>
            <person name="McMahon K.D."/>
            <person name="Konstantinidis K.T."/>
            <person name="Eloe-Fadrosh E.A."/>
            <person name="Kyrpides N.C."/>
            <person name="Woyke T."/>
        </authorList>
    </citation>
    <scope>NUCLEOTIDE SEQUENCE</scope>
    <source>
        <strain evidence="1">GVMAG-S-1101172-89</strain>
    </source>
</reference>
<name>A0A6C0K671_9ZZZZ</name>